<comment type="caution">
    <text evidence="1">The sequence shown here is derived from an EMBL/GenBank/DDBJ whole genome shotgun (WGS) entry which is preliminary data.</text>
</comment>
<sequence length="159" mass="17634">MTQKSLSSWLKGIIVGITVCGTVIYFYLVPMFGQEAAEANPEFSYCYAPWLAVIWLSAVPCYLALYFGWKITVEIGRDNSFSMENARYLKRISVLALLDSGYFFLANLILLLLNMNHPGILLISLFVEFAGVAVAVTAAALSHLVQKAAEIQNENELTI</sequence>
<name>A0AC61RVY9_9FIRM</name>
<keyword evidence="2" id="KW-1185">Reference proteome</keyword>
<accession>A0AC61RVY9</accession>
<protein>
    <submittedName>
        <fullName evidence="1">DUF2975 domain-containing protein</fullName>
    </submittedName>
</protein>
<evidence type="ECO:0000313" key="2">
    <source>
        <dbReference type="Proteomes" id="UP000304953"/>
    </source>
</evidence>
<proteinExistence type="predicted"/>
<gene>
    <name evidence="1" type="ORF">E5329_12135</name>
</gene>
<reference evidence="1" key="1">
    <citation type="submission" date="2019-04" db="EMBL/GenBank/DDBJ databases">
        <title>Microbes associate with the intestines of laboratory mice.</title>
        <authorList>
            <person name="Navarre W."/>
            <person name="Wong E."/>
            <person name="Huang K."/>
            <person name="Tropini C."/>
            <person name="Ng K."/>
            <person name="Yu B."/>
        </authorList>
    </citation>
    <scope>NUCLEOTIDE SEQUENCE</scope>
    <source>
        <strain evidence="1">NM01_1-7b</strain>
    </source>
</reference>
<evidence type="ECO:0000313" key="1">
    <source>
        <dbReference type="EMBL" id="TGY95905.1"/>
    </source>
</evidence>
<dbReference type="EMBL" id="SRYA01000022">
    <property type="protein sequence ID" value="TGY95905.1"/>
    <property type="molecule type" value="Genomic_DNA"/>
</dbReference>
<organism evidence="1 2">
    <name type="scientific">Petralouisia muris</name>
    <dbReference type="NCBI Taxonomy" id="3032872"/>
    <lineage>
        <taxon>Bacteria</taxon>
        <taxon>Bacillati</taxon>
        <taxon>Bacillota</taxon>
        <taxon>Clostridia</taxon>
        <taxon>Lachnospirales</taxon>
        <taxon>Lachnospiraceae</taxon>
        <taxon>Petralouisia</taxon>
    </lineage>
</organism>
<dbReference type="Proteomes" id="UP000304953">
    <property type="component" value="Unassembled WGS sequence"/>
</dbReference>